<dbReference type="Gene3D" id="3.40.50.300">
    <property type="entry name" value="P-loop containing nucleotide triphosphate hydrolases"/>
    <property type="match status" value="1"/>
</dbReference>
<dbReference type="RefSeq" id="WP_115479523.1">
    <property type="nucleotide sequence ID" value="NZ_QRBF01000008.1"/>
</dbReference>
<proteinExistence type="predicted"/>
<reference evidence="7 8" key="1">
    <citation type="submission" date="2018-07" db="EMBL/GenBank/DDBJ databases">
        <title>Dyella monticola sp. nov. and Dyella psychrodurans sp. nov. isolated from monsoon evergreen broad-leaved forest soil of Dinghu Mountain, China.</title>
        <authorList>
            <person name="Gao Z."/>
            <person name="Qiu L."/>
        </authorList>
    </citation>
    <scope>NUCLEOTIDE SEQUENCE [LARGE SCALE GENOMIC DNA]</scope>
    <source>
        <strain evidence="7 8">4MSK11</strain>
    </source>
</reference>
<evidence type="ECO:0000313" key="7">
    <source>
        <dbReference type="EMBL" id="RDS80995.1"/>
    </source>
</evidence>
<evidence type="ECO:0000313" key="8">
    <source>
        <dbReference type="Proteomes" id="UP000255334"/>
    </source>
</evidence>
<dbReference type="SUPFAM" id="SSF52540">
    <property type="entry name" value="P-loop containing nucleoside triphosphate hydrolases"/>
    <property type="match status" value="1"/>
</dbReference>
<keyword evidence="2" id="KW-0808">Transferase</keyword>
<organism evidence="7 8">
    <name type="scientific">Dyella psychrodurans</name>
    <dbReference type="NCBI Taxonomy" id="1927960"/>
    <lineage>
        <taxon>Bacteria</taxon>
        <taxon>Pseudomonadati</taxon>
        <taxon>Pseudomonadota</taxon>
        <taxon>Gammaproteobacteria</taxon>
        <taxon>Lysobacterales</taxon>
        <taxon>Rhodanobacteraceae</taxon>
        <taxon>Dyella</taxon>
    </lineage>
</organism>
<evidence type="ECO:0008006" key="9">
    <source>
        <dbReference type="Google" id="ProtNLM"/>
    </source>
</evidence>
<evidence type="ECO:0000256" key="3">
    <source>
        <dbReference type="ARBA" id="ARBA00022692"/>
    </source>
</evidence>
<dbReference type="InterPro" id="IPR027417">
    <property type="entry name" value="P-loop_NTPase"/>
</dbReference>
<dbReference type="GO" id="GO:0016020">
    <property type="term" value="C:membrane"/>
    <property type="evidence" value="ECO:0007669"/>
    <property type="project" value="UniProtKB-SubCell"/>
</dbReference>
<dbReference type="PANTHER" id="PTHR12812">
    <property type="entry name" value="HEPARAN SULFATE 6-O-SULFOTRANSFERASE 3"/>
    <property type="match status" value="1"/>
</dbReference>
<dbReference type="GO" id="GO:0017095">
    <property type="term" value="F:heparan sulfate 6-sulfotransferase activity"/>
    <property type="evidence" value="ECO:0007669"/>
    <property type="project" value="TreeGrafter"/>
</dbReference>
<evidence type="ECO:0000256" key="6">
    <source>
        <dbReference type="ARBA" id="ARBA00023180"/>
    </source>
</evidence>
<comment type="caution">
    <text evidence="7">The sequence shown here is derived from an EMBL/GenBank/DDBJ whole genome shotgun (WGS) entry which is preliminary data.</text>
</comment>
<name>A0A370WYE1_9GAMM</name>
<dbReference type="PANTHER" id="PTHR12812:SF0">
    <property type="entry name" value="HEPARAN-SULFATE 6-O-SULFOTRANSFERASE"/>
    <property type="match status" value="1"/>
</dbReference>
<dbReference type="AlphaFoldDB" id="A0A370WYE1"/>
<evidence type="ECO:0000256" key="2">
    <source>
        <dbReference type="ARBA" id="ARBA00022679"/>
    </source>
</evidence>
<keyword evidence="4" id="KW-1133">Transmembrane helix</keyword>
<protein>
    <recommendedName>
        <fullName evidence="9">Sulfotransferase family protein</fullName>
    </recommendedName>
</protein>
<evidence type="ECO:0000256" key="4">
    <source>
        <dbReference type="ARBA" id="ARBA00022989"/>
    </source>
</evidence>
<dbReference type="InterPro" id="IPR010635">
    <property type="entry name" value="Heparan_SO4-6-sulfoTrfase"/>
</dbReference>
<evidence type="ECO:0000256" key="1">
    <source>
        <dbReference type="ARBA" id="ARBA00004167"/>
    </source>
</evidence>
<sequence length="250" mass="29644">MAIISLHLPKTAGTSFGASLRTHFGDRYRSDYSDGGISRPQEERRATALSSGCVIAEHGLWNVDCVHGHFLPVKYLQLSARCDLKFVTWMRDPVQRLLSHYYFWQKSYDEATSSPHHRHVIEHGWTLEKFCMSEKFRNIYTQYLWEFPLEHFSFIGISERYEEDLRDFSKCFLSTDLEPLHLNETGYVSQRDYADKAFLDRVRDFHAADVRLYQRALDLRQSRLRLQPSKQRKHDLIQTFMRLDDYQSVH</sequence>
<evidence type="ECO:0000256" key="5">
    <source>
        <dbReference type="ARBA" id="ARBA00023136"/>
    </source>
</evidence>
<comment type="subcellular location">
    <subcellularLocation>
        <location evidence="1">Membrane</location>
        <topology evidence="1">Single-pass membrane protein</topology>
    </subcellularLocation>
</comment>
<keyword evidence="6" id="KW-0325">Glycoprotein</keyword>
<keyword evidence="3" id="KW-0812">Transmembrane</keyword>
<gene>
    <name evidence="7" type="ORF">DWU99_18250</name>
</gene>
<dbReference type="OrthoDB" id="7981249at2"/>
<keyword evidence="8" id="KW-1185">Reference proteome</keyword>
<dbReference type="EMBL" id="QRBF01000008">
    <property type="protein sequence ID" value="RDS80995.1"/>
    <property type="molecule type" value="Genomic_DNA"/>
</dbReference>
<accession>A0A370WYE1</accession>
<dbReference type="Proteomes" id="UP000255334">
    <property type="component" value="Unassembled WGS sequence"/>
</dbReference>
<keyword evidence="5" id="KW-0472">Membrane</keyword>